<evidence type="ECO:0000313" key="8">
    <source>
        <dbReference type="RefSeq" id="XP_018812169.2"/>
    </source>
</evidence>
<feature type="domain" description="PGG" evidence="2">
    <location>
        <begin position="448"/>
        <end position="559"/>
    </location>
</feature>
<feature type="transmembrane region" description="Helical" evidence="1">
    <location>
        <begin position="459"/>
        <end position="480"/>
    </location>
</feature>
<dbReference type="PANTHER" id="PTHR24177:SF329">
    <property type="entry name" value="ANKYRIN REPEAT PROTEIN"/>
    <property type="match status" value="1"/>
</dbReference>
<keyword evidence="3" id="KW-1185">Reference proteome</keyword>
<dbReference type="STRING" id="51240.A0A2I4DYC5"/>
<feature type="transmembrane region" description="Helical" evidence="1">
    <location>
        <begin position="492"/>
        <end position="515"/>
    </location>
</feature>
<dbReference type="Gramene" id="Jr02_24950_p1">
    <property type="protein sequence ID" value="cds.Jr02_24950_p1"/>
    <property type="gene ID" value="Jr02_24950"/>
</dbReference>
<feature type="transmembrane region" description="Helical" evidence="1">
    <location>
        <begin position="535"/>
        <end position="559"/>
    </location>
</feature>
<dbReference type="Proteomes" id="UP000235220">
    <property type="component" value="Chromosome 2"/>
</dbReference>
<organism evidence="3 5">
    <name type="scientific">Juglans regia</name>
    <name type="common">English walnut</name>
    <dbReference type="NCBI Taxonomy" id="51240"/>
    <lineage>
        <taxon>Eukaryota</taxon>
        <taxon>Viridiplantae</taxon>
        <taxon>Streptophyta</taxon>
        <taxon>Embryophyta</taxon>
        <taxon>Tracheophyta</taxon>
        <taxon>Spermatophyta</taxon>
        <taxon>Magnoliopsida</taxon>
        <taxon>eudicotyledons</taxon>
        <taxon>Gunneridae</taxon>
        <taxon>Pentapetalae</taxon>
        <taxon>rosids</taxon>
        <taxon>fabids</taxon>
        <taxon>Fagales</taxon>
        <taxon>Juglandaceae</taxon>
        <taxon>Juglans</taxon>
    </lineage>
</organism>
<dbReference type="OrthoDB" id="1880601at2759"/>
<feature type="transmembrane region" description="Helical" evidence="1">
    <location>
        <begin position="566"/>
        <end position="587"/>
    </location>
</feature>
<dbReference type="KEGG" id="jre:108984585"/>
<dbReference type="RefSeq" id="XP_018812160.2">
    <property type="nucleotide sequence ID" value="XM_018956615.2"/>
</dbReference>
<evidence type="ECO:0000313" key="4">
    <source>
        <dbReference type="RefSeq" id="XP_018812140.2"/>
    </source>
</evidence>
<dbReference type="PANTHER" id="PTHR24177">
    <property type="entry name" value="CASKIN"/>
    <property type="match status" value="1"/>
</dbReference>
<evidence type="ECO:0000313" key="5">
    <source>
        <dbReference type="RefSeq" id="XP_018812145.2"/>
    </source>
</evidence>
<dbReference type="InterPro" id="IPR036770">
    <property type="entry name" value="Ankyrin_rpt-contain_sf"/>
</dbReference>
<dbReference type="GO" id="GO:0016020">
    <property type="term" value="C:membrane"/>
    <property type="evidence" value="ECO:0000318"/>
    <property type="project" value="GO_Central"/>
</dbReference>
<dbReference type="RefSeq" id="XP_018812169.2">
    <property type="nucleotide sequence ID" value="XM_018956624.2"/>
</dbReference>
<dbReference type="RefSeq" id="XP_018812152.2">
    <property type="nucleotide sequence ID" value="XM_018956607.2"/>
</dbReference>
<protein>
    <submittedName>
        <fullName evidence="4 5">Uncharacterized protein LOC108984585 isoform X1</fullName>
    </submittedName>
</protein>
<dbReference type="InterPro" id="IPR026961">
    <property type="entry name" value="PGG_dom"/>
</dbReference>
<dbReference type="SMART" id="SM00248">
    <property type="entry name" value="ANK"/>
    <property type="match status" value="6"/>
</dbReference>
<name>A0A2I4DYC5_JUGRE</name>
<dbReference type="Pfam" id="PF12796">
    <property type="entry name" value="Ank_2"/>
    <property type="match status" value="1"/>
</dbReference>
<evidence type="ECO:0000256" key="1">
    <source>
        <dbReference type="SAM" id="Phobius"/>
    </source>
</evidence>
<evidence type="ECO:0000313" key="6">
    <source>
        <dbReference type="RefSeq" id="XP_018812152.2"/>
    </source>
</evidence>
<gene>
    <name evidence="4 5 6 7 8" type="primary">LOC108984585</name>
</gene>
<evidence type="ECO:0000313" key="7">
    <source>
        <dbReference type="RefSeq" id="XP_018812160.2"/>
    </source>
</evidence>
<dbReference type="RefSeq" id="XP_018812145.2">
    <property type="nucleotide sequence ID" value="XM_018956600.2"/>
</dbReference>
<dbReference type="GeneID" id="108984585"/>
<keyword evidence="1" id="KW-0472">Membrane</keyword>
<keyword evidence="1" id="KW-0812">Transmembrane</keyword>
<keyword evidence="1" id="KW-1133">Transmembrane helix</keyword>
<proteinExistence type="predicted"/>
<reference evidence="4 5" key="1">
    <citation type="submission" date="2025-04" db="UniProtKB">
        <authorList>
            <consortium name="RefSeq"/>
        </authorList>
    </citation>
    <scope>IDENTIFICATION</scope>
    <source>
        <tissue evidence="4 5">Leaves</tissue>
    </source>
</reference>
<dbReference type="RefSeq" id="XP_018812140.2">
    <property type="nucleotide sequence ID" value="XM_018956595.2"/>
</dbReference>
<dbReference type="Pfam" id="PF13962">
    <property type="entry name" value="PGG"/>
    <property type="match status" value="1"/>
</dbReference>
<evidence type="ECO:0000259" key="2">
    <source>
        <dbReference type="Pfam" id="PF13962"/>
    </source>
</evidence>
<dbReference type="Gene3D" id="1.25.40.20">
    <property type="entry name" value="Ankyrin repeat-containing domain"/>
    <property type="match status" value="1"/>
</dbReference>
<sequence length="613" mass="69811">MAEENENESYKKYGDLYLAVRRGNWNAVQEFLEREPDALTAKINWKYQTPLYVAAAAGQVHVAKKLVEKLPEEKLEMQDYYGYTAITETVMRGNHELTKCILNKNKKLISITNHIGNLPLIQAIYYGQLEMARYLYALTPLDDLLPAKDYNGPNFFTYCIYTGTLDIALDLMKRHPPLGLARDKYAITPLLALASMPDLFPSGNLDRLVFWKRWIYEYCIHIPLNRDSKEIHLNVHKVETESQKAKTFISVPALLRHLVSNVLNILGIKHLYQMKLTHVQAQELLSLMCARITCLDYYERRDGCVEYAIIKAVENGIFEVASEMLKADPDLEWTFDGQKRNLLMLGVLHRQAKICSLLIGLDLNKALACYEDRETNGILHMAGMSGESRTMLNRIPGAALQMQRELQWFEETKRVFQPKVRVVPNTEGLTPRELFTKEHKDMLKEGEQWLKDTSTSCTVVGALIITIMFAAAFTVPGGNDQTGLPMFLHKRLFMLFIISDALSLFTSSTSVLMFLGILTSRYSEDDFLKSLPTKMIIGLSTLFFSIATMMVAFSAGLLIMLRDQSWIVVPIISLASVPVSLFIWMQFPLLVDMIMSTYGPGIFDSKLKIVINY</sequence>
<dbReference type="InterPro" id="IPR002110">
    <property type="entry name" value="Ankyrin_rpt"/>
</dbReference>
<dbReference type="SUPFAM" id="SSF48403">
    <property type="entry name" value="Ankyrin repeat"/>
    <property type="match status" value="1"/>
</dbReference>
<dbReference type="AlphaFoldDB" id="A0A2I4DYC5"/>
<evidence type="ECO:0000313" key="3">
    <source>
        <dbReference type="Proteomes" id="UP000235220"/>
    </source>
</evidence>
<accession>A0A2I4DYC5</accession>